<dbReference type="OrthoDB" id="372946at2157"/>
<gene>
    <name evidence="1" type="ORF">GRX01_18220</name>
</gene>
<evidence type="ECO:0000313" key="1">
    <source>
        <dbReference type="EMBL" id="MXR43261.1"/>
    </source>
</evidence>
<accession>A0A6B0T3V7</accession>
<proteinExistence type="predicted"/>
<dbReference type="EMBL" id="WUUS01000015">
    <property type="protein sequence ID" value="MXR43261.1"/>
    <property type="molecule type" value="Genomic_DNA"/>
</dbReference>
<keyword evidence="2" id="KW-1185">Reference proteome</keyword>
<name>A0A6B0T3V7_9EURY</name>
<evidence type="ECO:0000313" key="2">
    <source>
        <dbReference type="Proteomes" id="UP000437065"/>
    </source>
</evidence>
<protein>
    <submittedName>
        <fullName evidence="1">Uncharacterized protein</fullName>
    </submittedName>
</protein>
<reference evidence="1 2" key="1">
    <citation type="submission" date="2019-12" db="EMBL/GenBank/DDBJ databases">
        <title>Isolation and characterization of three novel carbon monoxide-oxidizing members of Halobacteria from salione crusts and soils.</title>
        <authorList>
            <person name="Myers M.R."/>
            <person name="King G.M."/>
        </authorList>
    </citation>
    <scope>NUCLEOTIDE SEQUENCE [LARGE SCALE GENOMIC DNA]</scope>
    <source>
        <strain evidence="1 2">WSA2</strain>
    </source>
</reference>
<comment type="caution">
    <text evidence="1">The sequence shown here is derived from an EMBL/GenBank/DDBJ whole genome shotgun (WGS) entry which is preliminary data.</text>
</comment>
<dbReference type="Proteomes" id="UP000437065">
    <property type="component" value="Unassembled WGS sequence"/>
</dbReference>
<sequence length="347" mass="40028">MSYEEMEEITRDELLAASEQLERMSLTQFKELFSPFFEKENYNSDADAFEIALGLDRDYGIEAVRYTHLRAYDNNRNPIQDGHEGEFEIERVSTGSWDLRDVDDPSQSLGMNMLNLVHPVREPLASERLMQGIYEALLTLMTSSSPSTYFINPTLDVELYQHEDQDIDVTEVHGDPWEVPDLEPDEDKQIQRMVEGDLVDVIGEINAANPMSGLTCSHFFDECEHVGELPEGSTHPEERELIKKRQRQHRLDPGTAVRAVAVVTRNRYKGEQEEWEFEDLWHEDCGPSIEEFESEYASRKSIGKDEVLIDGRIELGDLQDTEFGEYHEMHVTDIDILARKGEYANEE</sequence>
<dbReference type="RefSeq" id="WP_159671152.1">
    <property type="nucleotide sequence ID" value="NZ_WUUS01000015.1"/>
</dbReference>
<organism evidence="1 2">
    <name type="scientific">Halobaculum saliterrae</name>
    <dbReference type="NCBI Taxonomy" id="2073113"/>
    <lineage>
        <taxon>Archaea</taxon>
        <taxon>Methanobacteriati</taxon>
        <taxon>Methanobacteriota</taxon>
        <taxon>Stenosarchaea group</taxon>
        <taxon>Halobacteria</taxon>
        <taxon>Halobacteriales</taxon>
        <taxon>Haloferacaceae</taxon>
        <taxon>Halobaculum</taxon>
    </lineage>
</organism>
<dbReference type="AlphaFoldDB" id="A0A6B0T3V7"/>